<reference evidence="5" key="1">
    <citation type="journal article" date="2019" name="Int. J. Syst. Evol. Microbiol.">
        <title>The Global Catalogue of Microorganisms (GCM) 10K type strain sequencing project: providing services to taxonomists for standard genome sequencing and annotation.</title>
        <authorList>
            <consortium name="The Broad Institute Genomics Platform"/>
            <consortium name="The Broad Institute Genome Sequencing Center for Infectious Disease"/>
            <person name="Wu L."/>
            <person name="Ma J."/>
        </authorList>
    </citation>
    <scope>NUCLEOTIDE SEQUENCE [LARGE SCALE GENOMIC DNA]</scope>
    <source>
        <strain evidence="5">CECT 7184</strain>
    </source>
</reference>
<dbReference type="CDD" id="cd03230">
    <property type="entry name" value="ABC_DR_subfamily_A"/>
    <property type="match status" value="1"/>
</dbReference>
<dbReference type="GO" id="GO:0005524">
    <property type="term" value="F:ATP binding"/>
    <property type="evidence" value="ECO:0007669"/>
    <property type="project" value="UniProtKB-KW"/>
</dbReference>
<proteinExistence type="predicted"/>
<dbReference type="InterPro" id="IPR003593">
    <property type="entry name" value="AAA+_ATPase"/>
</dbReference>
<dbReference type="PROSITE" id="PS50893">
    <property type="entry name" value="ABC_TRANSPORTER_2"/>
    <property type="match status" value="1"/>
</dbReference>
<dbReference type="PANTHER" id="PTHR43158">
    <property type="entry name" value="SKFA PEPTIDE EXPORT ATP-BINDING PROTEIN SKFE"/>
    <property type="match status" value="1"/>
</dbReference>
<name>A0ABW0YI48_9BACI</name>
<feature type="domain" description="ABC transporter" evidence="3">
    <location>
        <begin position="2"/>
        <end position="225"/>
    </location>
</feature>
<dbReference type="Proteomes" id="UP001596142">
    <property type="component" value="Unassembled WGS sequence"/>
</dbReference>
<keyword evidence="1" id="KW-0547">Nucleotide-binding</keyword>
<keyword evidence="2 4" id="KW-0067">ATP-binding</keyword>
<organism evidence="4 5">
    <name type="scientific">Thalassorhabdus alkalitolerans</name>
    <dbReference type="NCBI Taxonomy" id="2282697"/>
    <lineage>
        <taxon>Bacteria</taxon>
        <taxon>Bacillati</taxon>
        <taxon>Bacillota</taxon>
        <taxon>Bacilli</taxon>
        <taxon>Bacillales</taxon>
        <taxon>Bacillaceae</taxon>
        <taxon>Thalassorhabdus</taxon>
    </lineage>
</organism>
<dbReference type="Gene3D" id="3.40.50.300">
    <property type="entry name" value="P-loop containing nucleotide triphosphate hydrolases"/>
    <property type="match status" value="1"/>
</dbReference>
<dbReference type="EMBL" id="JBHSOZ010000003">
    <property type="protein sequence ID" value="MFC5712030.1"/>
    <property type="molecule type" value="Genomic_DNA"/>
</dbReference>
<dbReference type="Pfam" id="PF00005">
    <property type="entry name" value="ABC_tran"/>
    <property type="match status" value="1"/>
</dbReference>
<evidence type="ECO:0000259" key="3">
    <source>
        <dbReference type="PROSITE" id="PS50893"/>
    </source>
</evidence>
<accession>A0ABW0YI48</accession>
<dbReference type="InterPro" id="IPR027417">
    <property type="entry name" value="P-loop_NTPase"/>
</dbReference>
<evidence type="ECO:0000256" key="1">
    <source>
        <dbReference type="ARBA" id="ARBA00022741"/>
    </source>
</evidence>
<dbReference type="SMART" id="SM00382">
    <property type="entry name" value="AAA"/>
    <property type="match status" value="1"/>
</dbReference>
<comment type="caution">
    <text evidence="4">The sequence shown here is derived from an EMBL/GenBank/DDBJ whole genome shotgun (WGS) entry which is preliminary data.</text>
</comment>
<protein>
    <submittedName>
        <fullName evidence="4">ABC transporter ATP-binding protein</fullName>
    </submittedName>
</protein>
<dbReference type="PANTHER" id="PTHR43158:SF1">
    <property type="entry name" value="ABC TRANSPORTER, ATP-BINDING PROTEIN"/>
    <property type="match status" value="1"/>
</dbReference>
<dbReference type="SUPFAM" id="SSF52540">
    <property type="entry name" value="P-loop containing nucleoside triphosphate hydrolases"/>
    <property type="match status" value="1"/>
</dbReference>
<sequence length="233" mass="26283">MIEFQNVTKNYGRKRAVRDTSFSVLKNGVTGLVGANGSGKSTLLKMAAGLIRPSSGKVTVNGKPVTRQIADDISYLSELDEYYRYQTVSQLLDLQESLFNDFNKEKARDILNFMEVEKEAKLKNLSKGNRGRVKIAITLARETPVVLMDEPLSGLDPMVRQSIVKGLISFIDLEYQALILTTHEISEIETLLDRVIVIKEGKIIGDQETETIRMQHQQGIVDWMTELYKAEEK</sequence>
<gene>
    <name evidence="4" type="ORF">ACFPU1_04505</name>
</gene>
<evidence type="ECO:0000313" key="5">
    <source>
        <dbReference type="Proteomes" id="UP001596142"/>
    </source>
</evidence>
<dbReference type="RefSeq" id="WP_385939044.1">
    <property type="nucleotide sequence ID" value="NZ_JBHSOZ010000003.1"/>
</dbReference>
<keyword evidence="5" id="KW-1185">Reference proteome</keyword>
<evidence type="ECO:0000313" key="4">
    <source>
        <dbReference type="EMBL" id="MFC5712030.1"/>
    </source>
</evidence>
<evidence type="ECO:0000256" key="2">
    <source>
        <dbReference type="ARBA" id="ARBA00022840"/>
    </source>
</evidence>
<dbReference type="InterPro" id="IPR003439">
    <property type="entry name" value="ABC_transporter-like_ATP-bd"/>
</dbReference>